<dbReference type="SUPFAM" id="SSF52777">
    <property type="entry name" value="CoA-dependent acyltransferases"/>
    <property type="match status" value="6"/>
</dbReference>
<name>A0A815MEG8_ADIRI</name>
<evidence type="ECO:0000259" key="4">
    <source>
        <dbReference type="PROSITE" id="PS50075"/>
    </source>
</evidence>
<comment type="caution">
    <text evidence="5">The sequence shown here is derived from an EMBL/GenBank/DDBJ whole genome shotgun (WGS) entry which is preliminary data.</text>
</comment>
<dbReference type="NCBIfam" id="NF003417">
    <property type="entry name" value="PRK04813.1"/>
    <property type="match status" value="2"/>
</dbReference>
<dbReference type="Gene3D" id="3.30.559.30">
    <property type="entry name" value="Nonribosomal peptide synthetase, condensation domain"/>
    <property type="match status" value="3"/>
</dbReference>
<feature type="transmembrane region" description="Helical" evidence="3">
    <location>
        <begin position="2750"/>
        <end position="2771"/>
    </location>
</feature>
<dbReference type="PANTHER" id="PTHR45527">
    <property type="entry name" value="NONRIBOSOMAL PEPTIDE SYNTHETASE"/>
    <property type="match status" value="1"/>
</dbReference>
<feature type="transmembrane region" description="Helical" evidence="3">
    <location>
        <begin position="2969"/>
        <end position="2988"/>
    </location>
</feature>
<dbReference type="Gene3D" id="3.40.50.1820">
    <property type="entry name" value="alpha/beta hydrolase"/>
    <property type="match status" value="1"/>
</dbReference>
<dbReference type="InterPro" id="IPR000873">
    <property type="entry name" value="AMP-dep_synth/lig_dom"/>
</dbReference>
<proteinExistence type="predicted"/>
<dbReference type="PROSITE" id="PS50075">
    <property type="entry name" value="CARRIER"/>
    <property type="match status" value="2"/>
</dbReference>
<dbReference type="Gene3D" id="1.10.1200.10">
    <property type="entry name" value="ACP-like"/>
    <property type="match status" value="1"/>
</dbReference>
<keyword evidence="3" id="KW-1133">Transmembrane helix</keyword>
<sequence length="3270" mass="375255">MIQKHPSLHTALFFHSEKQQLMQHITALDDRNNQMHFPFIVSSYENDQQLLEVIVSANNNPQLFDLARGLVFRCHLICYQHTPADNDELLSDKDLLIFHFHKAFFDLQSLDIFLHDLNQAYAESQSYLRDENHETTFRYLDYAVIEQQMPMSGARFFWLDSLHNCQLDQPLALPYDRYRLSNQQRTDHAISFTFDFDPYLAHEICTYASGENIPLEHLILSLYFLFLLKITNRQNELCIAIDTHGRYRPELNSIIGLFGNIIPLRCQLHAHWSFIQLAHHVYKTAMDSIKYSYYPLQHILKQHSHISHFAFLHTSFEFLNCSVKNKHGSEIIVGDSRLSLMPLSTHTKENETINELDFIGSFIHNPMTNKLSCTINASLDLFTHETIQMITQRFHFMLSNLFSSDDAHRLDIPVCELPLAMPYEQLILQSLENTQILPSSTLTQLCIHQIFANQVMKHPQKIAVELDEQSLTYTELLHSAQVASLHLTNHKSVVVGDIVCQCVERSITMVIGLIALEMVGVAYCPLSPRDPPRRLQSLAKQTASRIVLVHWLTKDNFDKNTALLDIETLLLGNAHVENHENFDSLSEIGVKPDDIAYVIFTSGSTGIPKAAKVSQKNFIECIKSLTQINSFNNNDTAIQMARCSFDIHVQEILGLLIVGATLVMLHPHGTLDFHYLNVVLHAKQISYMHTVPSLLYSFFAYVQQTDTMEDYFYIRTLCSIGEPFSTNLVDILRKFDMSQLVVLNLYGPAETTIACTWHAVNLIEDYKSVPIGLPLPGYRCLILDEFHQPAAINEEGELIVGGTGVFLGYLHRDDLTSKALIFIDNELFYRTGDLAHLDHNGFIYYRGRKDHQVKLHGQRIELGEIEHCLLLISSISACIVTKWTDDHLIAYIQSLSVNEARLRDHCQAHLPSHMIPSYFIVLDKLPLNANGKIDRKSLPIPQFSLSSVPGEVEFKLPSNEIETIIHNICCNIFQQKRISINTNLFTLGAHSLLVMQLFHRYKAHFQLRSNSFSIIDLFQYPTIYHHSQIIHQSLDMTQTTHDSAWLSLHLTQAKASYAQERIFLDEQIRFTSQTNNHNMYAIPLLYRISSSSHRVSLSRLHQALQNIITKHCVLQTSLYLDANGILIQDCSEKKSFSFSIVDLLQYKSCSIYEVVKSIMDQSSLFDLSTGKIINCHILRSHRSLSSPARQSNNHSAENNDDLLNTNDLILFTIHHAFFDGTSTAIFIRDLSLAYSTNNFSPLSSRQDSTLQYIDYSVHECLIDMTTSQQFWSSHLHGFNFHHQNPFLLCADRKRLSSSTTVLNQRSGSATIASISFNQQLSTSFINYASQQHLTLFQLALATFYVFLFRLSHYRTDLCIASVNANRYRSELQDMIGMFVATLPYRLQFDQNCSFSELVRQVQHQCLSILPHSYYPLQHLLADLNLNQSSVSFLEIMFDFITISSGHSSFCLDETPLELISLEQSYRVAKFDFSLHFAYDSTAPDDKQLSCVFICSADLFDENTIKQTSERFQYLFEQLFSSQEGMETRNMFDMSISLFNLILPEEAREIDNDMFGRQDDMINEADLFDENAIKQTSERFQYLFEQLFSSQEGMETRNMFDMSISLFNLILPEEAREIDNVMFGRQDDVINEAPASSAQARIWLEDTKSEIATHHIPFVYRLATSSTISTKQLENALQVCVMRHQSLHTSLNFDTEKDQLIQRVTDLHENHNRLFAFIESTYETEEQLDNTIHEEKYNSQLFHLTRGLVFRCHVVYHKERSSNEYLSHNDVLIFNFHHAVFDLQSMNLFLDDLNQAYTTGQLPTNDNNTLRYLDYAIIEQQMSMNGASSFWFDALCDCKLDQPLSLPYDQHRLMDEDRTNHTVSISFDFDQDLSYHFLTYASLYNVTLEQLVLAMYYAFLFKITNSENDLCIGKSIDGRYRNELKSIIGTFDSIIPLRCKLCPYGSCHQLIEYVKEMLTNSMKFSYFPLQRIFNQHSSVSEPATLNTAFQFLSHTLNVVENEPIINNSRLSLMPLTMQMYDNEMMRKFDLVFKIEHARDTNQVSCTINASRDVFKVETVHIIGQQYHSMLKRLFASINDQKLNISVCELSLQLPDEQILTQSINHTQTLFSSMNCVHQEFSYQVVKYPQKLSVELDEQSLTYAELLHYAQILSLYLLKKYSVKSDDIICQCVDRSLSMVIGMMAIEMVGCVYCPLSTKDPQHRLASLLQQTQANIVLVHSLTANKFHNDVTSIDIDATFVDSHMETNIDFEQLSNVTVTLSNRAYVIFTSGSTGIPKAVEIQHRNFIGCIRSLLHIGLYTFQDTVIQMASCSYDVHVQEVLGTLILGANLVFLHPEGNMDVEYVVKILKEKQITYMQSVPAYLNNMCDFLLKNDHPKLETLRTLDIGGDKSTVQLFEKLYKHILENTRIVHLYGPAETTIDCTYHCVDMQLDKSSAPIGRLLPNYTCMVLDELLQHVPINRDGELYVGGIGVFAGYLRHRELTGKAQLSINGQIFYRTGDLATVDNNGLLHYRGRKDYQVKLYGQRIELEEIEKCLLNTSISACIVTKWNDSQLIAYVQSSTIDDNQIRKHCQTYLPSHMIPSKFIILEQLPLNANGKVDRKRLPAPHDFIQSDNCTSGTVPVTPLEEHLCRIFSEAFHNNSPDVNMSFGQMGGTSLDAIKALWLIRKEISGKIDAVTLFSNPTVRQLAQAIELSVIKSDETSIKSEIVESINEKERPKPSLCIEIIGILLIVTHGLCPLWSLYYFNLPTALIFIPVFHLLSYVVCQRLMFLPQGIINQKDKLYSWRYYRWWFLNSLWLTNNSYWLHHIIGTPFYNFYLRLCGAKIGRHTHIYTTLIDAPWLIEIGESTFIDEEVIFSNLSYQDHTYELYPIYIGSCCSVNTRSVLYDKVIIEDHVYVEPMSAVTGRLVASSDRIVIKDRSISMNQTIYQFIHLAGLFLVHNILLFSAYGVYHCFVIMSLPLPIRLTLTWFIWILMCISTALLLLKFLVGPIDTGHYQLNSYYYLHKSWLRQLIITSFSHSLDRVPAYEAFAPVIFRWLGARIENDVKFSDFRKILYFPSNLFTVGSGVTTFLEAKLHPYEMTREGLCCFDRIHLDTNTTLGNWCTIMPGAQVPSEIIISSLSLVTRETVSRDTKKVLLGIPALDYWIFFMPYLSGTQLLVFVFRIMGAKIGCDVILNGILCITDPFLTTIGNHVRLHMGTHILCHSFEQRLMKFARVTVNDSAVLMSRTAIFSGATLGGKNRILPLTLVMKNDQLEHNTNWSGVPAQKVK</sequence>
<keyword evidence="1" id="KW-0596">Phosphopantetheine</keyword>
<feature type="transmembrane region" description="Helical" evidence="3">
    <location>
        <begin position="2721"/>
        <end position="2744"/>
    </location>
</feature>
<dbReference type="Gene3D" id="2.160.10.10">
    <property type="entry name" value="Hexapeptide repeat proteins"/>
    <property type="match status" value="2"/>
</dbReference>
<dbReference type="InterPro" id="IPR001242">
    <property type="entry name" value="Condensation_dom"/>
</dbReference>
<dbReference type="SUPFAM" id="SSF51161">
    <property type="entry name" value="Trimeric LpxA-like enzymes"/>
    <property type="match status" value="3"/>
</dbReference>
<dbReference type="SUPFAM" id="SSF47336">
    <property type="entry name" value="ACP-like"/>
    <property type="match status" value="2"/>
</dbReference>
<gene>
    <name evidence="5" type="ORF">EDS130_LOCUS37265</name>
</gene>
<keyword evidence="3" id="KW-0472">Membrane</keyword>
<feature type="transmembrane region" description="Helical" evidence="3">
    <location>
        <begin position="3145"/>
        <end position="3163"/>
    </location>
</feature>
<dbReference type="InterPro" id="IPR029058">
    <property type="entry name" value="AB_hydrolase_fold"/>
</dbReference>
<evidence type="ECO:0000256" key="3">
    <source>
        <dbReference type="SAM" id="Phobius"/>
    </source>
</evidence>
<evidence type="ECO:0000313" key="6">
    <source>
        <dbReference type="Proteomes" id="UP000663852"/>
    </source>
</evidence>
<dbReference type="SUPFAM" id="SSF56801">
    <property type="entry name" value="Acetyl-CoA synthetase-like"/>
    <property type="match status" value="2"/>
</dbReference>
<dbReference type="InterPro" id="IPR023213">
    <property type="entry name" value="CAT-like_dom_sf"/>
</dbReference>
<dbReference type="InterPro" id="IPR020845">
    <property type="entry name" value="AMP-binding_CS"/>
</dbReference>
<dbReference type="OrthoDB" id="10253869at2759"/>
<dbReference type="Proteomes" id="UP000663852">
    <property type="component" value="Unassembled WGS sequence"/>
</dbReference>
<dbReference type="GO" id="GO:0044550">
    <property type="term" value="P:secondary metabolite biosynthetic process"/>
    <property type="evidence" value="ECO:0007669"/>
    <property type="project" value="TreeGrafter"/>
</dbReference>
<dbReference type="GO" id="GO:0043041">
    <property type="term" value="P:amino acid activation for nonribosomal peptide biosynthetic process"/>
    <property type="evidence" value="ECO:0007669"/>
    <property type="project" value="TreeGrafter"/>
</dbReference>
<dbReference type="Gene3D" id="3.30.300.30">
    <property type="match status" value="2"/>
</dbReference>
<evidence type="ECO:0000256" key="2">
    <source>
        <dbReference type="ARBA" id="ARBA00022553"/>
    </source>
</evidence>
<feature type="transmembrane region" description="Helical" evidence="3">
    <location>
        <begin position="2927"/>
        <end position="2949"/>
    </location>
</feature>
<feature type="domain" description="Carrier" evidence="4">
    <location>
        <begin position="2620"/>
        <end position="2695"/>
    </location>
</feature>
<evidence type="ECO:0000313" key="5">
    <source>
        <dbReference type="EMBL" id="CAF1418309.1"/>
    </source>
</evidence>
<dbReference type="InterPro" id="IPR042099">
    <property type="entry name" value="ANL_N_sf"/>
</dbReference>
<dbReference type="PROSITE" id="PS00455">
    <property type="entry name" value="AMP_BINDING"/>
    <property type="match status" value="2"/>
</dbReference>
<dbReference type="GO" id="GO:0003824">
    <property type="term" value="F:catalytic activity"/>
    <property type="evidence" value="ECO:0007669"/>
    <property type="project" value="InterPro"/>
</dbReference>
<accession>A0A815MEG8</accession>
<organism evidence="5 6">
    <name type="scientific">Adineta ricciae</name>
    <name type="common">Rotifer</name>
    <dbReference type="NCBI Taxonomy" id="249248"/>
    <lineage>
        <taxon>Eukaryota</taxon>
        <taxon>Metazoa</taxon>
        <taxon>Spiralia</taxon>
        <taxon>Gnathifera</taxon>
        <taxon>Rotifera</taxon>
        <taxon>Eurotatoria</taxon>
        <taxon>Bdelloidea</taxon>
        <taxon>Adinetida</taxon>
        <taxon>Adinetidae</taxon>
        <taxon>Adineta</taxon>
    </lineage>
</organism>
<dbReference type="Gene3D" id="3.40.50.12780">
    <property type="entry name" value="N-terminal domain of ligase-like"/>
    <property type="match status" value="2"/>
</dbReference>
<dbReference type="EMBL" id="CAJNOJ010000363">
    <property type="protein sequence ID" value="CAF1418309.1"/>
    <property type="molecule type" value="Genomic_DNA"/>
</dbReference>
<keyword evidence="3" id="KW-0812">Transmembrane</keyword>
<dbReference type="Gene3D" id="3.30.559.10">
    <property type="entry name" value="Chloramphenicol acetyltransferase-like domain"/>
    <property type="match status" value="3"/>
</dbReference>
<reference evidence="5" key="1">
    <citation type="submission" date="2021-02" db="EMBL/GenBank/DDBJ databases">
        <authorList>
            <person name="Nowell W R."/>
        </authorList>
    </citation>
    <scope>NUCLEOTIDE SEQUENCE</scope>
</reference>
<feature type="domain" description="Carrier" evidence="4">
    <location>
        <begin position="956"/>
        <end position="1034"/>
    </location>
</feature>
<evidence type="ECO:0000256" key="1">
    <source>
        <dbReference type="ARBA" id="ARBA00022450"/>
    </source>
</evidence>
<dbReference type="CDD" id="cd05930">
    <property type="entry name" value="A_NRPS"/>
    <property type="match status" value="2"/>
</dbReference>
<dbReference type="GO" id="GO:0031177">
    <property type="term" value="F:phosphopantetheine binding"/>
    <property type="evidence" value="ECO:0007669"/>
    <property type="project" value="TreeGrafter"/>
</dbReference>
<dbReference type="Pfam" id="PF00550">
    <property type="entry name" value="PP-binding"/>
    <property type="match status" value="1"/>
</dbReference>
<dbReference type="Pfam" id="PF00668">
    <property type="entry name" value="Condensation"/>
    <property type="match status" value="3"/>
</dbReference>
<dbReference type="Pfam" id="PF00501">
    <property type="entry name" value="AMP-binding"/>
    <property type="match status" value="2"/>
</dbReference>
<dbReference type="GO" id="GO:0005829">
    <property type="term" value="C:cytosol"/>
    <property type="evidence" value="ECO:0007669"/>
    <property type="project" value="TreeGrafter"/>
</dbReference>
<protein>
    <recommendedName>
        <fullName evidence="4">Carrier domain-containing protein</fullName>
    </recommendedName>
</protein>
<dbReference type="InterPro" id="IPR011004">
    <property type="entry name" value="Trimer_LpxA-like_sf"/>
</dbReference>
<dbReference type="InterPro" id="IPR045851">
    <property type="entry name" value="AMP-bd_C_sf"/>
</dbReference>
<keyword evidence="2" id="KW-0597">Phosphoprotein</keyword>
<dbReference type="InterPro" id="IPR036736">
    <property type="entry name" value="ACP-like_sf"/>
</dbReference>
<dbReference type="PANTHER" id="PTHR45527:SF1">
    <property type="entry name" value="FATTY ACID SYNTHASE"/>
    <property type="match status" value="1"/>
</dbReference>
<dbReference type="InterPro" id="IPR009081">
    <property type="entry name" value="PP-bd_ACP"/>
</dbReference>